<organism evidence="3 4">
    <name type="scientific">Kocuria atrinae</name>
    <dbReference type="NCBI Taxonomy" id="592377"/>
    <lineage>
        <taxon>Bacteria</taxon>
        <taxon>Bacillati</taxon>
        <taxon>Actinomycetota</taxon>
        <taxon>Actinomycetes</taxon>
        <taxon>Micrococcales</taxon>
        <taxon>Micrococcaceae</taxon>
        <taxon>Kocuria</taxon>
    </lineage>
</organism>
<evidence type="ECO:0008006" key="5">
    <source>
        <dbReference type="Google" id="ProtNLM"/>
    </source>
</evidence>
<proteinExistence type="predicted"/>
<comment type="caution">
    <text evidence="3">The sequence shown here is derived from an EMBL/GenBank/DDBJ whole genome shotgun (WGS) entry which is preliminary data.</text>
</comment>
<evidence type="ECO:0000256" key="1">
    <source>
        <dbReference type="SAM" id="MobiDB-lite"/>
    </source>
</evidence>
<evidence type="ECO:0000313" key="4">
    <source>
        <dbReference type="Proteomes" id="UP001500166"/>
    </source>
</evidence>
<accession>A0ABN2XC76</accession>
<keyword evidence="2" id="KW-1133">Transmembrane helix</keyword>
<gene>
    <name evidence="3" type="ORF">GCM10009824_01580</name>
</gene>
<sequence>MQWPWTSGVPLGQKARKTAGEPDHPDRGSAIVEFVALGLLLLIPVIYLVVTVSRVQAGSFAVVAASEQAGQAISVMEADNFNQAAIHEIAAVAALDHGFDAQDLALEVSCSDGSCTSPGAVATVHARLTVGLPAVPGFVTANVATLNSDVTVVSGRYS</sequence>
<evidence type="ECO:0000313" key="3">
    <source>
        <dbReference type="EMBL" id="GAA2108385.1"/>
    </source>
</evidence>
<dbReference type="EMBL" id="BAAAQA010000002">
    <property type="protein sequence ID" value="GAA2108385.1"/>
    <property type="molecule type" value="Genomic_DNA"/>
</dbReference>
<reference evidence="3 4" key="1">
    <citation type="journal article" date="2019" name="Int. J. Syst. Evol. Microbiol.">
        <title>The Global Catalogue of Microorganisms (GCM) 10K type strain sequencing project: providing services to taxonomists for standard genome sequencing and annotation.</title>
        <authorList>
            <consortium name="The Broad Institute Genomics Platform"/>
            <consortium name="The Broad Institute Genome Sequencing Center for Infectious Disease"/>
            <person name="Wu L."/>
            <person name="Ma J."/>
        </authorList>
    </citation>
    <scope>NUCLEOTIDE SEQUENCE [LARGE SCALE GENOMIC DNA]</scope>
    <source>
        <strain evidence="3 4">JCM 15914</strain>
    </source>
</reference>
<dbReference type="Proteomes" id="UP001500166">
    <property type="component" value="Unassembled WGS sequence"/>
</dbReference>
<name>A0ABN2XC76_9MICC</name>
<keyword evidence="4" id="KW-1185">Reference proteome</keyword>
<feature type="transmembrane region" description="Helical" evidence="2">
    <location>
        <begin position="30"/>
        <end position="50"/>
    </location>
</feature>
<keyword evidence="2" id="KW-0472">Membrane</keyword>
<keyword evidence="2" id="KW-0812">Transmembrane</keyword>
<evidence type="ECO:0000256" key="2">
    <source>
        <dbReference type="SAM" id="Phobius"/>
    </source>
</evidence>
<feature type="region of interest" description="Disordered" evidence="1">
    <location>
        <begin position="1"/>
        <end position="24"/>
    </location>
</feature>
<protein>
    <recommendedName>
        <fullName evidence="5">Pilus assembly protein TadE</fullName>
    </recommendedName>
</protein>